<dbReference type="GeneID" id="34015706"/>
<accession>A0A1Z3U8L5</accession>
<dbReference type="Proteomes" id="UP000197050">
    <property type="component" value="Chromosome"/>
</dbReference>
<protein>
    <submittedName>
        <fullName evidence="1">Uncharacterized protein</fullName>
    </submittedName>
</protein>
<proteinExistence type="predicted"/>
<reference evidence="2" key="1">
    <citation type="submission" date="2017-06" db="EMBL/GenBank/DDBJ databases">
        <title>FDA dAtabase for Regulatory Grade micrObial Sequences (FDA-ARGOS): Supporting development and validation of Infectious Disease Dx tests.</title>
        <authorList>
            <person name="Minogue T."/>
            <person name="Wolcott M."/>
            <person name="Wasieloski L."/>
            <person name="Aguilar W."/>
            <person name="Moore D."/>
            <person name="Tallon L."/>
            <person name="Sadzewicz L."/>
            <person name="Sengamalay N."/>
            <person name="Ott S."/>
            <person name="Godinez A."/>
            <person name="Nagaraj S."/>
            <person name="Nadendla S."/>
            <person name="Geyer C."/>
            <person name="Sichtig H."/>
        </authorList>
    </citation>
    <scope>NUCLEOTIDE SEQUENCE [LARGE SCALE GENOMIC DNA]</scope>
    <source>
        <strain evidence="2">FDAARGOS_289</strain>
    </source>
</reference>
<sequence>MDLSYWMRQRTDIIRLFYDKGRVPFEQLKRDIEEEVRPWEPPYFNPETDDPEPPFLAEWMQADQTRELVGMLAVSLLADTLSLYFAELEREIGIAFVDPKERVALFKLGKVEAYRQIIEHVMGETFSMCPVRFDVIEQVILARNDFAHGQDFVSFQTTHNERTVEKHPNPFFTNPAEPVDEEDLGGWRRLTIEVSREKLMAAIDEVEKLADWVHRNDEAVWEWRARTVAAKARD</sequence>
<dbReference type="AlphaFoldDB" id="A0A1Z3U8L5"/>
<dbReference type="EMBL" id="CP022048">
    <property type="protein sequence ID" value="ASE39595.1"/>
    <property type="molecule type" value="Genomic_DNA"/>
</dbReference>
<dbReference type="KEGG" id="bvc:CEP68_08820"/>
<organism evidence="1 2">
    <name type="scientific">Brevundimonas vesicularis</name>
    <name type="common">Pseudomonas vesicularis</name>
    <dbReference type="NCBI Taxonomy" id="41276"/>
    <lineage>
        <taxon>Bacteria</taxon>
        <taxon>Pseudomonadati</taxon>
        <taxon>Pseudomonadota</taxon>
        <taxon>Alphaproteobacteria</taxon>
        <taxon>Caulobacterales</taxon>
        <taxon>Caulobacteraceae</taxon>
        <taxon>Brevundimonas</taxon>
    </lineage>
</organism>
<dbReference type="RefSeq" id="WP_024350858.1">
    <property type="nucleotide sequence ID" value="NZ_CP022048.2"/>
</dbReference>
<evidence type="ECO:0000313" key="2">
    <source>
        <dbReference type="Proteomes" id="UP000197050"/>
    </source>
</evidence>
<evidence type="ECO:0000313" key="1">
    <source>
        <dbReference type="EMBL" id="ASE39595.1"/>
    </source>
</evidence>
<gene>
    <name evidence="1" type="ORF">CEP68_08820</name>
</gene>
<name>A0A1Z3U8L5_BREVE</name>